<dbReference type="InterPro" id="IPR029069">
    <property type="entry name" value="HotDog_dom_sf"/>
</dbReference>
<evidence type="ECO:0000313" key="2">
    <source>
        <dbReference type="Proteomes" id="UP001205601"/>
    </source>
</evidence>
<dbReference type="Gene3D" id="3.10.129.10">
    <property type="entry name" value="Hotdog Thioesterase"/>
    <property type="match status" value="1"/>
</dbReference>
<dbReference type="CDD" id="cd00586">
    <property type="entry name" value="4HBT"/>
    <property type="match status" value="1"/>
</dbReference>
<dbReference type="PANTHER" id="PTHR12475">
    <property type="match status" value="1"/>
</dbReference>
<dbReference type="Proteomes" id="UP001205601">
    <property type="component" value="Unassembled WGS sequence"/>
</dbReference>
<gene>
    <name evidence="1" type="ORF">N5I32_17940</name>
</gene>
<dbReference type="EMBL" id="JAOCQF010000003">
    <property type="protein sequence ID" value="MCT8331405.1"/>
    <property type="molecule type" value="Genomic_DNA"/>
</dbReference>
<dbReference type="SUPFAM" id="SSF54637">
    <property type="entry name" value="Thioesterase/thiol ester dehydrase-isomerase"/>
    <property type="match status" value="1"/>
</dbReference>
<dbReference type="InterPro" id="IPR051490">
    <property type="entry name" value="THEM6_lcsJ_thioesterase"/>
</dbReference>
<accession>A0ABT2NR38</accession>
<protein>
    <submittedName>
        <fullName evidence="1">Thioesterase family protein</fullName>
    </submittedName>
</protein>
<dbReference type="Pfam" id="PF13279">
    <property type="entry name" value="4HBT_2"/>
    <property type="match status" value="1"/>
</dbReference>
<dbReference type="PANTHER" id="PTHR12475:SF4">
    <property type="entry name" value="PROTEIN THEM6"/>
    <property type="match status" value="1"/>
</dbReference>
<keyword evidence="2" id="KW-1185">Reference proteome</keyword>
<proteinExistence type="predicted"/>
<dbReference type="RefSeq" id="WP_261497285.1">
    <property type="nucleotide sequence ID" value="NZ_JAOCQF010000003.1"/>
</dbReference>
<organism evidence="1 2">
    <name type="scientific">Albidovulum sediminis</name>
    <dbReference type="NCBI Taxonomy" id="3066345"/>
    <lineage>
        <taxon>Bacteria</taxon>
        <taxon>Pseudomonadati</taxon>
        <taxon>Pseudomonadota</taxon>
        <taxon>Alphaproteobacteria</taxon>
        <taxon>Rhodobacterales</taxon>
        <taxon>Paracoccaceae</taxon>
        <taxon>Albidovulum</taxon>
    </lineage>
</organism>
<comment type="caution">
    <text evidence="1">The sequence shown here is derived from an EMBL/GenBank/DDBJ whole genome shotgun (WGS) entry which is preliminary data.</text>
</comment>
<evidence type="ECO:0000313" key="1">
    <source>
        <dbReference type="EMBL" id="MCT8331405.1"/>
    </source>
</evidence>
<sequence length="176" mass="20141">MYPFVRMLKEGFKARHAAPLGLTETHVSHHICWPWDLDVWAELNNGRTLTLYDLGRIPMAVRMGLIGLLARNRWGITVAGNSVRYRRRVRAFHRIEMRSRVLGWDARFFYMEQSMWRKGDCTSHMLLRSAVTSSGGIVAPSDVLAAMGQPSQSPDLPGWVRSWIAADAERPWPPVR</sequence>
<name>A0ABT2NR38_9RHOB</name>
<reference evidence="2" key="1">
    <citation type="submission" date="2023-07" db="EMBL/GenBank/DDBJ databases">
        <title>Defluviimonas sediminis sp. nov., isolated from mangrove sediment.</title>
        <authorList>
            <person name="Liu L."/>
            <person name="Li J."/>
            <person name="Huang Y."/>
            <person name="Pan J."/>
            <person name="Li M."/>
        </authorList>
    </citation>
    <scope>NUCLEOTIDE SEQUENCE [LARGE SCALE GENOMIC DNA]</scope>
    <source>
        <strain evidence="2">FT324</strain>
    </source>
</reference>